<dbReference type="InterPro" id="IPR040976">
    <property type="entry name" value="Pkinase_fungal"/>
</dbReference>
<evidence type="ECO:0000313" key="2">
    <source>
        <dbReference type="EMBL" id="VCU40276.1"/>
    </source>
</evidence>
<dbReference type="AlphaFoldDB" id="A0A9X9L9K6"/>
<name>A0A9X9L9K6_BLUGR</name>
<dbReference type="Pfam" id="PF17667">
    <property type="entry name" value="Pkinase_fungal"/>
    <property type="match status" value="1"/>
</dbReference>
<dbReference type="Proteomes" id="UP000324639">
    <property type="component" value="Chromosome Bgt_-02"/>
</dbReference>
<dbReference type="EMBL" id="LR026985">
    <property type="protein sequence ID" value="VCU40276.1"/>
    <property type="molecule type" value="Genomic_DNA"/>
</dbReference>
<sequence>MLMSDEELGLDSFARYVGQHAYITIPDGDNPGEQIKVVPEPVARPVTIYSPGNTCYQTNNGEYLIKFSWGSGTKRSEIDALRLAKGIYGVINLERSGDLYKIETHHKDIDFSGGHRWNVRG</sequence>
<protein>
    <submittedName>
        <fullName evidence="2">Bgt-20504</fullName>
    </submittedName>
</protein>
<proteinExistence type="predicted"/>
<feature type="domain" description="Fungal-type protein kinase" evidence="1">
    <location>
        <begin position="1"/>
        <end position="98"/>
    </location>
</feature>
<organism evidence="2 3">
    <name type="scientific">Blumeria graminis f. sp. tritici</name>
    <dbReference type="NCBI Taxonomy" id="62690"/>
    <lineage>
        <taxon>Eukaryota</taxon>
        <taxon>Fungi</taxon>
        <taxon>Dikarya</taxon>
        <taxon>Ascomycota</taxon>
        <taxon>Pezizomycotina</taxon>
        <taxon>Leotiomycetes</taxon>
        <taxon>Erysiphales</taxon>
        <taxon>Erysiphaceae</taxon>
        <taxon>Blumeria</taxon>
    </lineage>
</organism>
<evidence type="ECO:0000259" key="1">
    <source>
        <dbReference type="Pfam" id="PF17667"/>
    </source>
</evidence>
<reference evidence="2 3" key="1">
    <citation type="submission" date="2018-08" db="EMBL/GenBank/DDBJ databases">
        <authorList>
            <person name="Muller C M."/>
        </authorList>
    </citation>
    <scope>NUCLEOTIDE SEQUENCE [LARGE SCALE GENOMIC DNA]</scope>
</reference>
<accession>A0A9X9L9K6</accession>
<gene>
    <name evidence="2" type="ORF">BGT96224V316_LOCUS1517</name>
</gene>
<evidence type="ECO:0000313" key="3">
    <source>
        <dbReference type="Proteomes" id="UP000324639"/>
    </source>
</evidence>
<keyword evidence="3" id="KW-1185">Reference proteome</keyword>